<feature type="domain" description="Beta-lactamase-related" evidence="1">
    <location>
        <begin position="44"/>
        <end position="342"/>
    </location>
</feature>
<dbReference type="OrthoDB" id="9793489at2"/>
<sequence length="485" mass="55578">MKYTYLALVLLIIISGCKSSVKLSEKKDDKQDLINFLFQDYIGEKPSASFIVIKDGKIEKCQSFGYADLENKILANCETNYRIASVTKQFTAMGILILISQGKLNYDSKLTEIIPEFPDYGKEITIKNLMTHRSGLQSYNRLYPKDWEKQLVDKDVLNLLMKQDSLSFPANSKFRYSNSGYAVLAMIIERVSGKTYKKFMDDEIFKKLGMTNSTVYLNDLKIKNRAYGYNLIKNKFEKKDQTKFTAVQGDGGIYSSVSDYAKWDKALYDETLVSKDLLDDAFSNWDENGKTDGNGYGFGWFIDEKNDKKYLLHNGSSRGFLTTTLRIPSEKITVAIFSNYGNLGGLKRKALFLASLFSDYKAPMPAELALKKDIEDNGIENFTTKFNQLKSDNSKYDIVNEELLYLGFGFFNKEPEKSKGIFELIKSEYPNYFGGYYGLGQYYAYKTENNNELAIENYKKVVELNPSNEQRLVNRSKNMINKLSE</sequence>
<gene>
    <name evidence="2" type="ORF">FGF67_16480</name>
</gene>
<evidence type="ECO:0000259" key="1">
    <source>
        <dbReference type="Pfam" id="PF00144"/>
    </source>
</evidence>
<keyword evidence="3" id="KW-1185">Reference proteome</keyword>
<dbReference type="PROSITE" id="PS51257">
    <property type="entry name" value="PROKAR_LIPOPROTEIN"/>
    <property type="match status" value="1"/>
</dbReference>
<dbReference type="InterPro" id="IPR001466">
    <property type="entry name" value="Beta-lactam-related"/>
</dbReference>
<comment type="caution">
    <text evidence="2">The sequence shown here is derived from an EMBL/GenBank/DDBJ whole genome shotgun (WGS) entry which is preliminary data.</text>
</comment>
<proteinExistence type="predicted"/>
<accession>A0A5C4SC71</accession>
<dbReference type="EMBL" id="VDCS01000028">
    <property type="protein sequence ID" value="TNJ41103.1"/>
    <property type="molecule type" value="Genomic_DNA"/>
</dbReference>
<dbReference type="InterPro" id="IPR012338">
    <property type="entry name" value="Beta-lactam/transpept-like"/>
</dbReference>
<dbReference type="Gene3D" id="1.25.40.10">
    <property type="entry name" value="Tetratricopeptide repeat domain"/>
    <property type="match status" value="1"/>
</dbReference>
<dbReference type="InterPro" id="IPR011990">
    <property type="entry name" value="TPR-like_helical_dom_sf"/>
</dbReference>
<dbReference type="RefSeq" id="WP_139698857.1">
    <property type="nucleotide sequence ID" value="NZ_CP074074.1"/>
</dbReference>
<evidence type="ECO:0000313" key="3">
    <source>
        <dbReference type="Proteomes" id="UP000308713"/>
    </source>
</evidence>
<dbReference type="Gene3D" id="3.40.710.10">
    <property type="entry name" value="DD-peptidase/beta-lactamase superfamily"/>
    <property type="match status" value="1"/>
</dbReference>
<dbReference type="SUPFAM" id="SSF81901">
    <property type="entry name" value="HCP-like"/>
    <property type="match status" value="1"/>
</dbReference>
<reference evidence="2 3" key="1">
    <citation type="submission" date="2019-05" db="EMBL/GenBank/DDBJ databases">
        <title>Tamlana fucoidanivorans sp. nov., isolated from the surface of algae collected from Fujian province in China.</title>
        <authorList>
            <person name="Li J."/>
        </authorList>
    </citation>
    <scope>NUCLEOTIDE SEQUENCE [LARGE SCALE GENOMIC DNA]</scope>
    <source>
        <strain evidence="2 3">CW2-9</strain>
    </source>
</reference>
<dbReference type="InterPro" id="IPR050491">
    <property type="entry name" value="AmpC-like"/>
</dbReference>
<dbReference type="PANTHER" id="PTHR46825">
    <property type="entry name" value="D-ALANYL-D-ALANINE-CARBOXYPEPTIDASE/ENDOPEPTIDASE AMPH"/>
    <property type="match status" value="1"/>
</dbReference>
<dbReference type="SUPFAM" id="SSF56601">
    <property type="entry name" value="beta-lactamase/transpeptidase-like"/>
    <property type="match status" value="1"/>
</dbReference>
<organism evidence="2 3">
    <name type="scientific">Allotamlana fucoidanivorans</name>
    <dbReference type="NCBI Taxonomy" id="2583814"/>
    <lineage>
        <taxon>Bacteria</taxon>
        <taxon>Pseudomonadati</taxon>
        <taxon>Bacteroidota</taxon>
        <taxon>Flavobacteriia</taxon>
        <taxon>Flavobacteriales</taxon>
        <taxon>Flavobacteriaceae</taxon>
        <taxon>Allotamlana</taxon>
    </lineage>
</organism>
<evidence type="ECO:0000313" key="2">
    <source>
        <dbReference type="EMBL" id="TNJ41103.1"/>
    </source>
</evidence>
<dbReference type="Pfam" id="PF00144">
    <property type="entry name" value="Beta-lactamase"/>
    <property type="match status" value="1"/>
</dbReference>
<name>A0A5C4SC71_9FLAO</name>
<dbReference type="Proteomes" id="UP000308713">
    <property type="component" value="Unassembled WGS sequence"/>
</dbReference>
<protein>
    <submittedName>
        <fullName evidence="2">Beta-lactamase family protein</fullName>
    </submittedName>
</protein>
<dbReference type="PANTHER" id="PTHR46825:SF9">
    <property type="entry name" value="BETA-LACTAMASE-RELATED DOMAIN-CONTAINING PROTEIN"/>
    <property type="match status" value="1"/>
</dbReference>
<dbReference type="AlphaFoldDB" id="A0A5C4SC71"/>